<dbReference type="EMBL" id="JAACXV010000051">
    <property type="protein sequence ID" value="KAF7285585.1"/>
    <property type="molecule type" value="Genomic_DNA"/>
</dbReference>
<organism evidence="4 5">
    <name type="scientific">Rhynchophorus ferrugineus</name>
    <name type="common">Red palm weevil</name>
    <name type="synonym">Curculio ferrugineus</name>
    <dbReference type="NCBI Taxonomy" id="354439"/>
    <lineage>
        <taxon>Eukaryota</taxon>
        <taxon>Metazoa</taxon>
        <taxon>Ecdysozoa</taxon>
        <taxon>Arthropoda</taxon>
        <taxon>Hexapoda</taxon>
        <taxon>Insecta</taxon>
        <taxon>Pterygota</taxon>
        <taxon>Neoptera</taxon>
        <taxon>Endopterygota</taxon>
        <taxon>Coleoptera</taxon>
        <taxon>Polyphaga</taxon>
        <taxon>Cucujiformia</taxon>
        <taxon>Curculionidae</taxon>
        <taxon>Dryophthorinae</taxon>
        <taxon>Rhynchophorus</taxon>
    </lineage>
</organism>
<protein>
    <recommendedName>
        <fullName evidence="6">15-hydroxyprostaglandin dehydrogenase</fullName>
    </recommendedName>
</protein>
<keyword evidence="5" id="KW-1185">Reference proteome</keyword>
<dbReference type="PANTHER" id="PTHR44229:SF8">
    <property type="entry name" value="ALCOHOL DEHYDROGENASE-RELATED"/>
    <property type="match status" value="1"/>
</dbReference>
<gene>
    <name evidence="4" type="ORF">GWI33_010494</name>
</gene>
<dbReference type="Pfam" id="PF00106">
    <property type="entry name" value="adh_short"/>
    <property type="match status" value="1"/>
</dbReference>
<dbReference type="GO" id="GO:0016616">
    <property type="term" value="F:oxidoreductase activity, acting on the CH-OH group of donors, NAD or NADP as acceptor"/>
    <property type="evidence" value="ECO:0007669"/>
    <property type="project" value="TreeGrafter"/>
</dbReference>
<keyword evidence="2" id="KW-0560">Oxidoreductase</keyword>
<dbReference type="InterPro" id="IPR002347">
    <property type="entry name" value="SDR_fam"/>
</dbReference>
<evidence type="ECO:0000313" key="4">
    <source>
        <dbReference type="EMBL" id="KAF7285585.1"/>
    </source>
</evidence>
<dbReference type="PROSITE" id="PS00061">
    <property type="entry name" value="ADH_SHORT"/>
    <property type="match status" value="1"/>
</dbReference>
<dbReference type="InterPro" id="IPR020904">
    <property type="entry name" value="Sc_DH/Rdtase_CS"/>
</dbReference>
<reference evidence="4" key="1">
    <citation type="submission" date="2020-08" db="EMBL/GenBank/DDBJ databases">
        <title>Genome sequencing and assembly of the red palm weevil Rhynchophorus ferrugineus.</title>
        <authorList>
            <person name="Dias G.B."/>
            <person name="Bergman C.M."/>
            <person name="Manee M."/>
        </authorList>
    </citation>
    <scope>NUCLEOTIDE SEQUENCE</scope>
    <source>
        <strain evidence="4">AA-2017</strain>
        <tissue evidence="4">Whole larva</tissue>
    </source>
</reference>
<evidence type="ECO:0000256" key="1">
    <source>
        <dbReference type="ARBA" id="ARBA00006484"/>
    </source>
</evidence>
<dbReference type="PANTHER" id="PTHR44229">
    <property type="entry name" value="15-HYDROXYPROSTAGLANDIN DEHYDROGENASE [NAD(+)]"/>
    <property type="match status" value="1"/>
</dbReference>
<dbReference type="Proteomes" id="UP000625711">
    <property type="component" value="Unassembled WGS sequence"/>
</dbReference>
<evidence type="ECO:0000313" key="5">
    <source>
        <dbReference type="Proteomes" id="UP000625711"/>
    </source>
</evidence>
<dbReference type="PRINTS" id="PR00081">
    <property type="entry name" value="GDHRDH"/>
</dbReference>
<evidence type="ECO:0000256" key="3">
    <source>
        <dbReference type="RuleBase" id="RU000363"/>
    </source>
</evidence>
<dbReference type="AlphaFoldDB" id="A0A834MMB1"/>
<sequence>MQTFSVANKVALVTGGSTGIGYFCAIGLLENGAKAVTIADIDEEAGLKAVRSISENFTENSILFVKTDVTDVDQFEEAFQCTVEAFGHVDILINNAGVLDDSDWKKTIDVNLKGTVNGIQLGLENYLQTCRSTEAAIILNISSTLGLQGSSDNPVYSCTKFAVNGLTLSWGSAEIYKRTGVRVISVCPGATSTNTLHEVPKQISELYASSEVIQTAEEVADGIVKVIKHAKTGSIWIIEGGELAHEYVIPNRLTMKKVYIK</sequence>
<dbReference type="Gene3D" id="3.40.50.720">
    <property type="entry name" value="NAD(P)-binding Rossmann-like Domain"/>
    <property type="match status" value="1"/>
</dbReference>
<proteinExistence type="inferred from homology"/>
<name>A0A834MMB1_RHYFE</name>
<dbReference type="InterPro" id="IPR036291">
    <property type="entry name" value="NAD(P)-bd_dom_sf"/>
</dbReference>
<dbReference type="OrthoDB" id="417891at2759"/>
<accession>A0A834MMB1</accession>
<dbReference type="GO" id="GO:0005737">
    <property type="term" value="C:cytoplasm"/>
    <property type="evidence" value="ECO:0007669"/>
    <property type="project" value="TreeGrafter"/>
</dbReference>
<evidence type="ECO:0008006" key="6">
    <source>
        <dbReference type="Google" id="ProtNLM"/>
    </source>
</evidence>
<comment type="caution">
    <text evidence="4">The sequence shown here is derived from an EMBL/GenBank/DDBJ whole genome shotgun (WGS) entry which is preliminary data.</text>
</comment>
<dbReference type="SUPFAM" id="SSF51735">
    <property type="entry name" value="NAD(P)-binding Rossmann-fold domains"/>
    <property type="match status" value="1"/>
</dbReference>
<evidence type="ECO:0000256" key="2">
    <source>
        <dbReference type="ARBA" id="ARBA00023002"/>
    </source>
</evidence>
<comment type="similarity">
    <text evidence="1 3">Belongs to the short-chain dehydrogenases/reductases (SDR) family.</text>
</comment>
<dbReference type="PRINTS" id="PR00080">
    <property type="entry name" value="SDRFAMILY"/>
</dbReference>